<feature type="signal peptide" evidence="1">
    <location>
        <begin position="1"/>
        <end position="36"/>
    </location>
</feature>
<sequence length="422" mass="46437">MLSSRSTPALACCFVRRARQLALVVLAGLLGGTVQAQETDTTFVRLLRKNTFAMSPSGAQFSGPGWDRLQQDLQQSPLVLLGEDHGMAQIPTFAAAVARELKPALYIAEIDQYQAQDLSRLAAQPGLPTAFNRQHPMGLTFYSWAEEFELARALRAQRVPIIGIDQVSLMATGSLFERMAAQAQGKAAKAYLQSRVAPYQAQDRRALVEGTSHYSIYQRPASLDSLRAITSQESPAVQQMVRDFVLSSTIYTLYATQGLKSHQMRINLMKRNLLESLRPYDKPGQPLPKMLFKFGAAHTARGMSLTGGVFDIGSLALNLADAHDQKSLHIFIIGKQGTKSGPTNPDDLSKSVMSYSNDKNPMLQPFTAATPASGPWQVFDLRPLRRALLNDKLQVSRHALALVLQGYDYLVIIPETTASRAY</sequence>
<comment type="caution">
    <text evidence="2">The sequence shown here is derived from an EMBL/GenBank/DDBJ whole genome shotgun (WGS) entry which is preliminary data.</text>
</comment>
<evidence type="ECO:0000313" key="2">
    <source>
        <dbReference type="EMBL" id="TGE28817.1"/>
    </source>
</evidence>
<dbReference type="Proteomes" id="UP000298471">
    <property type="component" value="Unassembled WGS sequence"/>
</dbReference>
<evidence type="ECO:0000256" key="1">
    <source>
        <dbReference type="SAM" id="SignalP"/>
    </source>
</evidence>
<keyword evidence="1" id="KW-0732">Signal</keyword>
<evidence type="ECO:0000313" key="3">
    <source>
        <dbReference type="Proteomes" id="UP000298471"/>
    </source>
</evidence>
<gene>
    <name evidence="2" type="ORF">E5K02_04980</name>
</gene>
<organism evidence="2 3">
    <name type="scientific">Hymenobacter metallicola</name>
    <dbReference type="NCBI Taxonomy" id="2563114"/>
    <lineage>
        <taxon>Bacteria</taxon>
        <taxon>Pseudomonadati</taxon>
        <taxon>Bacteroidota</taxon>
        <taxon>Cytophagia</taxon>
        <taxon>Cytophagales</taxon>
        <taxon>Hymenobacteraceae</taxon>
        <taxon>Hymenobacter</taxon>
    </lineage>
</organism>
<accession>A0A4Z0QFK9</accession>
<evidence type="ECO:0008006" key="4">
    <source>
        <dbReference type="Google" id="ProtNLM"/>
    </source>
</evidence>
<dbReference type="AlphaFoldDB" id="A0A4Z0QFK9"/>
<proteinExistence type="predicted"/>
<keyword evidence="3" id="KW-1185">Reference proteome</keyword>
<feature type="chain" id="PRO_5021198497" description="Haem-binding uptake Tiki superfamily ChaN domain-containing protein" evidence="1">
    <location>
        <begin position="37"/>
        <end position="422"/>
    </location>
</feature>
<name>A0A4Z0QFK9_9BACT</name>
<dbReference type="SUPFAM" id="SSF159501">
    <property type="entry name" value="EreA/ChaN-like"/>
    <property type="match status" value="1"/>
</dbReference>
<dbReference type="EMBL" id="SRMB01000001">
    <property type="protein sequence ID" value="TGE28817.1"/>
    <property type="molecule type" value="Genomic_DNA"/>
</dbReference>
<protein>
    <recommendedName>
        <fullName evidence="4">Haem-binding uptake Tiki superfamily ChaN domain-containing protein</fullName>
    </recommendedName>
</protein>
<reference evidence="2 3" key="1">
    <citation type="submission" date="2019-04" db="EMBL/GenBank/DDBJ databases">
        <authorList>
            <person name="Feng G."/>
            <person name="Zhang J."/>
            <person name="Zhu H."/>
        </authorList>
    </citation>
    <scope>NUCLEOTIDE SEQUENCE [LARGE SCALE GENOMIC DNA]</scope>
    <source>
        <strain evidence="2 3">9PBR-1</strain>
    </source>
</reference>